<evidence type="ECO:0000313" key="2">
    <source>
        <dbReference type="Proteomes" id="UP000789920"/>
    </source>
</evidence>
<gene>
    <name evidence="1" type="ORF">RPERSI_LOCUS22280</name>
</gene>
<comment type="caution">
    <text evidence="1">The sequence shown here is derived from an EMBL/GenBank/DDBJ whole genome shotgun (WGS) entry which is preliminary data.</text>
</comment>
<feature type="non-terminal residue" evidence="1">
    <location>
        <position position="1"/>
    </location>
</feature>
<dbReference type="Proteomes" id="UP000789920">
    <property type="component" value="Unassembled WGS sequence"/>
</dbReference>
<feature type="non-terminal residue" evidence="1">
    <location>
        <position position="107"/>
    </location>
</feature>
<evidence type="ECO:0000313" key="1">
    <source>
        <dbReference type="EMBL" id="CAG8806943.1"/>
    </source>
</evidence>
<protein>
    <submittedName>
        <fullName evidence="1">4667_t:CDS:1</fullName>
    </submittedName>
</protein>
<sequence>MLDPNKFFQERSICKWQVIPIEFSGSHYCPVKLLKKYLLIRPVTSDDKPLFFIKTRETINSGAVGATVKRIARHASLRGRFTAYSIRFGGATTAMEAGMSLAQIRAI</sequence>
<accession>A0ACA9RS91</accession>
<reference evidence="1" key="1">
    <citation type="submission" date="2021-06" db="EMBL/GenBank/DDBJ databases">
        <authorList>
            <person name="Kallberg Y."/>
            <person name="Tangrot J."/>
            <person name="Rosling A."/>
        </authorList>
    </citation>
    <scope>NUCLEOTIDE SEQUENCE</scope>
    <source>
        <strain evidence="1">MA461A</strain>
    </source>
</reference>
<keyword evidence="2" id="KW-1185">Reference proteome</keyword>
<proteinExistence type="predicted"/>
<organism evidence="1 2">
    <name type="scientific">Racocetra persica</name>
    <dbReference type="NCBI Taxonomy" id="160502"/>
    <lineage>
        <taxon>Eukaryota</taxon>
        <taxon>Fungi</taxon>
        <taxon>Fungi incertae sedis</taxon>
        <taxon>Mucoromycota</taxon>
        <taxon>Glomeromycotina</taxon>
        <taxon>Glomeromycetes</taxon>
        <taxon>Diversisporales</taxon>
        <taxon>Gigasporaceae</taxon>
        <taxon>Racocetra</taxon>
    </lineage>
</organism>
<name>A0ACA9RS91_9GLOM</name>
<dbReference type="EMBL" id="CAJVQC010067045">
    <property type="protein sequence ID" value="CAG8806943.1"/>
    <property type="molecule type" value="Genomic_DNA"/>
</dbReference>